<protein>
    <submittedName>
        <fullName evidence="1">Uncharacterized protein</fullName>
    </submittedName>
</protein>
<organism evidence="1">
    <name type="scientific">marine metagenome</name>
    <dbReference type="NCBI Taxonomy" id="408172"/>
    <lineage>
        <taxon>unclassified sequences</taxon>
        <taxon>metagenomes</taxon>
        <taxon>ecological metagenomes</taxon>
    </lineage>
</organism>
<accession>A0A382TGL8</accession>
<dbReference type="AlphaFoldDB" id="A0A382TGL8"/>
<dbReference type="EMBL" id="UINC01136477">
    <property type="protein sequence ID" value="SVD21270.1"/>
    <property type="molecule type" value="Genomic_DNA"/>
</dbReference>
<reference evidence="1" key="1">
    <citation type="submission" date="2018-05" db="EMBL/GenBank/DDBJ databases">
        <authorList>
            <person name="Lanie J.A."/>
            <person name="Ng W.-L."/>
            <person name="Kazmierczak K.M."/>
            <person name="Andrzejewski T.M."/>
            <person name="Davidsen T.M."/>
            <person name="Wayne K.J."/>
            <person name="Tettelin H."/>
            <person name="Glass J.I."/>
            <person name="Rusch D."/>
            <person name="Podicherti R."/>
            <person name="Tsui H.-C.T."/>
            <person name="Winkler M.E."/>
        </authorList>
    </citation>
    <scope>NUCLEOTIDE SEQUENCE</scope>
</reference>
<name>A0A382TGL8_9ZZZZ</name>
<proteinExistence type="predicted"/>
<gene>
    <name evidence="1" type="ORF">METZ01_LOCUS374124</name>
</gene>
<evidence type="ECO:0000313" key="1">
    <source>
        <dbReference type="EMBL" id="SVD21270.1"/>
    </source>
</evidence>
<feature type="non-terminal residue" evidence="1">
    <location>
        <position position="59"/>
    </location>
</feature>
<sequence>MVDFDMVKRIIPLLWLIGGSSVMGIDRVKTEAVGEQIYMVTAPPAALNLDPFYKKYISA</sequence>